<name>A0ABN1ZIA0_9ACTN</name>
<comment type="caution">
    <text evidence="2">The sequence shown here is derived from an EMBL/GenBank/DDBJ whole genome shotgun (WGS) entry which is preliminary data.</text>
</comment>
<gene>
    <name evidence="2" type="ORF">GCM10009827_002430</name>
</gene>
<feature type="compositionally biased region" description="Basic and acidic residues" evidence="1">
    <location>
        <begin position="35"/>
        <end position="47"/>
    </location>
</feature>
<dbReference type="EMBL" id="BAAAQD010000001">
    <property type="protein sequence ID" value="GAA1499627.1"/>
    <property type="molecule type" value="Genomic_DNA"/>
</dbReference>
<keyword evidence="3" id="KW-1185">Reference proteome</keyword>
<evidence type="ECO:0000313" key="2">
    <source>
        <dbReference type="EMBL" id="GAA1499627.1"/>
    </source>
</evidence>
<protein>
    <submittedName>
        <fullName evidence="2">Uncharacterized protein</fullName>
    </submittedName>
</protein>
<feature type="region of interest" description="Disordered" evidence="1">
    <location>
        <begin position="1"/>
        <end position="47"/>
    </location>
</feature>
<dbReference type="Proteomes" id="UP001501470">
    <property type="component" value="Unassembled WGS sequence"/>
</dbReference>
<accession>A0ABN1ZIA0</accession>
<reference evidence="2 3" key="1">
    <citation type="journal article" date="2019" name="Int. J. Syst. Evol. Microbiol.">
        <title>The Global Catalogue of Microorganisms (GCM) 10K type strain sequencing project: providing services to taxonomists for standard genome sequencing and annotation.</title>
        <authorList>
            <consortium name="The Broad Institute Genomics Platform"/>
            <consortium name="The Broad Institute Genome Sequencing Center for Infectious Disease"/>
            <person name="Wu L."/>
            <person name="Ma J."/>
        </authorList>
    </citation>
    <scope>NUCLEOTIDE SEQUENCE [LARGE SCALE GENOMIC DNA]</scope>
    <source>
        <strain evidence="2 3">JCM 15933</strain>
    </source>
</reference>
<organism evidence="2 3">
    <name type="scientific">Dactylosporangium maewongense</name>
    <dbReference type="NCBI Taxonomy" id="634393"/>
    <lineage>
        <taxon>Bacteria</taxon>
        <taxon>Bacillati</taxon>
        <taxon>Actinomycetota</taxon>
        <taxon>Actinomycetes</taxon>
        <taxon>Micromonosporales</taxon>
        <taxon>Micromonosporaceae</taxon>
        <taxon>Dactylosporangium</taxon>
    </lineage>
</organism>
<proteinExistence type="predicted"/>
<evidence type="ECO:0000313" key="3">
    <source>
        <dbReference type="Proteomes" id="UP001501470"/>
    </source>
</evidence>
<sequence length="66" mass="7785">MEDYDEDAPRQVVDDSNYQRPLTLTEPPGTVTWCDSHDGRGSRPFRDRRTRRRRCCLGYRSGRPAR</sequence>
<evidence type="ECO:0000256" key="1">
    <source>
        <dbReference type="SAM" id="MobiDB-lite"/>
    </source>
</evidence>